<feature type="transmembrane region" description="Helical" evidence="1">
    <location>
        <begin position="162"/>
        <end position="181"/>
    </location>
</feature>
<name>A0A923NJG8_9FIRM</name>
<comment type="caution">
    <text evidence="2">The sequence shown here is derived from an EMBL/GenBank/DDBJ whole genome shotgun (WGS) entry which is preliminary data.</text>
</comment>
<feature type="transmembrane region" description="Helical" evidence="1">
    <location>
        <begin position="9"/>
        <end position="28"/>
    </location>
</feature>
<feature type="transmembrane region" description="Helical" evidence="1">
    <location>
        <begin position="125"/>
        <end position="156"/>
    </location>
</feature>
<gene>
    <name evidence="2" type="ORF">H9L42_10285</name>
</gene>
<keyword evidence="3" id="KW-1185">Reference proteome</keyword>
<organism evidence="2 3">
    <name type="scientific">Zhenpiania hominis</name>
    <dbReference type="NCBI Taxonomy" id="2763644"/>
    <lineage>
        <taxon>Bacteria</taxon>
        <taxon>Bacillati</taxon>
        <taxon>Bacillota</taxon>
        <taxon>Clostridia</taxon>
        <taxon>Peptostreptococcales</taxon>
        <taxon>Anaerovoracaceae</taxon>
        <taxon>Zhenpiania</taxon>
    </lineage>
</organism>
<keyword evidence="1" id="KW-1133">Transmembrane helix</keyword>
<sequence>MEKKGLTSFALKIIGFCAMILGSVPLVLGGEIFPYYRIFFRISAVLFAFVLTEGFYHTSSRIKYLVRLLIAGVVMYAGNHLVAYLTGNNLPLEYGMFLTLAAGFGAMWVFNWVREDGYSLESRMIGITAGAVLSILAMMFAESGFCVIPVVLIGFFFHGKKLWISLLLIAISAVLAFNSIAYTPSGAIDWNLFFTENCDWSIIGLLPFILFYGGRSGPNRGFAKWFFYACYPLCVWTCAVVGMYFTR</sequence>
<dbReference type="AlphaFoldDB" id="A0A923NJG8"/>
<reference evidence="2" key="1">
    <citation type="submission" date="2020-08" db="EMBL/GenBank/DDBJ databases">
        <title>Genome public.</title>
        <authorList>
            <person name="Liu C."/>
            <person name="Sun Q."/>
        </authorList>
    </citation>
    <scope>NUCLEOTIDE SEQUENCE</scope>
    <source>
        <strain evidence="2">BX12</strain>
    </source>
</reference>
<keyword evidence="1" id="KW-0472">Membrane</keyword>
<feature type="transmembrane region" description="Helical" evidence="1">
    <location>
        <begin position="34"/>
        <end position="52"/>
    </location>
</feature>
<dbReference type="Proteomes" id="UP000602647">
    <property type="component" value="Unassembled WGS sequence"/>
</dbReference>
<accession>A0A923NJG8</accession>
<feature type="transmembrane region" description="Helical" evidence="1">
    <location>
        <begin position="225"/>
        <end position="245"/>
    </location>
</feature>
<protein>
    <recommendedName>
        <fullName evidence="4">TraX protein</fullName>
    </recommendedName>
</protein>
<feature type="transmembrane region" description="Helical" evidence="1">
    <location>
        <begin position="193"/>
        <end position="213"/>
    </location>
</feature>
<proteinExistence type="predicted"/>
<evidence type="ECO:0000313" key="2">
    <source>
        <dbReference type="EMBL" id="MBC6680221.1"/>
    </source>
</evidence>
<evidence type="ECO:0000313" key="3">
    <source>
        <dbReference type="Proteomes" id="UP000602647"/>
    </source>
</evidence>
<keyword evidence="1" id="KW-0812">Transmembrane</keyword>
<evidence type="ECO:0000256" key="1">
    <source>
        <dbReference type="SAM" id="Phobius"/>
    </source>
</evidence>
<dbReference type="RefSeq" id="WP_187303324.1">
    <property type="nucleotide sequence ID" value="NZ_JACRYT010000011.1"/>
</dbReference>
<feature type="transmembrane region" description="Helical" evidence="1">
    <location>
        <begin position="94"/>
        <end position="113"/>
    </location>
</feature>
<dbReference type="EMBL" id="JACRYT010000011">
    <property type="protein sequence ID" value="MBC6680221.1"/>
    <property type="molecule type" value="Genomic_DNA"/>
</dbReference>
<evidence type="ECO:0008006" key="4">
    <source>
        <dbReference type="Google" id="ProtNLM"/>
    </source>
</evidence>
<feature type="transmembrane region" description="Helical" evidence="1">
    <location>
        <begin position="64"/>
        <end position="82"/>
    </location>
</feature>